<accession>A0ACC1T6D2</accession>
<protein>
    <submittedName>
        <fullName evidence="1">Uncharacterized protein</fullName>
    </submittedName>
</protein>
<dbReference type="Proteomes" id="UP001148662">
    <property type="component" value="Unassembled WGS sequence"/>
</dbReference>
<evidence type="ECO:0000313" key="2">
    <source>
        <dbReference type="Proteomes" id="UP001148662"/>
    </source>
</evidence>
<proteinExistence type="predicted"/>
<name>A0ACC1T6D2_9APHY</name>
<keyword evidence="2" id="KW-1185">Reference proteome</keyword>
<gene>
    <name evidence="1" type="ORF">NM688_g3285</name>
</gene>
<evidence type="ECO:0000313" key="1">
    <source>
        <dbReference type="EMBL" id="KAJ3554090.1"/>
    </source>
</evidence>
<organism evidence="1 2">
    <name type="scientific">Phlebia brevispora</name>
    <dbReference type="NCBI Taxonomy" id="194682"/>
    <lineage>
        <taxon>Eukaryota</taxon>
        <taxon>Fungi</taxon>
        <taxon>Dikarya</taxon>
        <taxon>Basidiomycota</taxon>
        <taxon>Agaricomycotina</taxon>
        <taxon>Agaricomycetes</taxon>
        <taxon>Polyporales</taxon>
        <taxon>Meruliaceae</taxon>
        <taxon>Phlebia</taxon>
    </lineage>
</organism>
<reference evidence="1" key="1">
    <citation type="submission" date="2022-07" db="EMBL/GenBank/DDBJ databases">
        <title>Genome Sequence of Phlebia brevispora.</title>
        <authorList>
            <person name="Buettner E."/>
        </authorList>
    </citation>
    <scope>NUCLEOTIDE SEQUENCE</scope>
    <source>
        <strain evidence="1">MPL23</strain>
    </source>
</reference>
<sequence>MASAPSLPKSYTVYRFDEAGGPLVKAQASWKDPKPGEVVLKVLACGMCGSDDVVHSGVLQQGFPRVPGHEIVGDIVAVPPGESSWKVGQRVGAPWNGGHCHECTACRSGLYVGCEKSMGFTTGGYNDGGYAEYCTVGIDGICSVPKDMDPAEAAPMMCAGVTTFKSIVYLNITPGSLVAVQGFGGLGHLAVQYARALGHRVAVISSSAAKKDIALKLGAHIYLDSSQVNVIDELKKLGGANLIITTGQSNQKAYDLMPGLAYEGKLLTLGLSADTVTFLPMFMSQMRWSVHGFLCGTAQDCEDTIKFSQLHGVRCIVERFPFSKTQEAFDRHTSARFRAVVVM</sequence>
<dbReference type="EMBL" id="JANHOG010000465">
    <property type="protein sequence ID" value="KAJ3554090.1"/>
    <property type="molecule type" value="Genomic_DNA"/>
</dbReference>
<comment type="caution">
    <text evidence="1">The sequence shown here is derived from an EMBL/GenBank/DDBJ whole genome shotgun (WGS) entry which is preliminary data.</text>
</comment>